<protein>
    <submittedName>
        <fullName evidence="4">Oxidoreductase</fullName>
    </submittedName>
</protein>
<feature type="compositionally biased region" description="Basic and acidic residues" evidence="2">
    <location>
        <begin position="143"/>
        <end position="155"/>
    </location>
</feature>
<sequence length="363" mass="39622">MHVTGSHDDMRMTALQQTSLNTSTTRGANRPNIVAFAGRHNMPRIGMGTMALAIEGRPDRETAIGTIHAALDAGVRYLDTAWSYYLPTAPGADGTGVPADFGYGERLVHDALANWDGPRDEVLVATKTGYRRTISANAGADVASDRQRASDHADADQMTQPAPARQRLQAVGSQYGWMADSRPETMIRDAKESAQRLGFDELDLLYSHGPDPAVPYEDQIGALKTLLDEGVIRYAGISRVSNAQIDIACSMLGNKLIAVQNQFSPSHPDPEQTMAHCAQLGLDFVCWSPLGGFLDPFDQRAYDPFRTVAAARGVSYQRVVLAWELTRYDRLFTIPSARNPHEINDSFAALDLHLTPEELAVLG</sequence>
<dbReference type="PANTHER" id="PTHR43625:SF40">
    <property type="entry name" value="ALDO-KETO REDUCTASE YAKC [NADP(+)]"/>
    <property type="match status" value="1"/>
</dbReference>
<dbReference type="Proteomes" id="UP000216074">
    <property type="component" value="Unassembled WGS sequence"/>
</dbReference>
<dbReference type="PANTHER" id="PTHR43625">
    <property type="entry name" value="AFLATOXIN B1 ALDEHYDE REDUCTASE"/>
    <property type="match status" value="1"/>
</dbReference>
<evidence type="ECO:0000256" key="1">
    <source>
        <dbReference type="ARBA" id="ARBA00023002"/>
    </source>
</evidence>
<dbReference type="InterPro" id="IPR036812">
    <property type="entry name" value="NAD(P)_OxRdtase_dom_sf"/>
</dbReference>
<keyword evidence="1" id="KW-0560">Oxidoreductase</keyword>
<dbReference type="SUPFAM" id="SSF51430">
    <property type="entry name" value="NAD(P)-linked oxidoreductase"/>
    <property type="match status" value="1"/>
</dbReference>
<dbReference type="Pfam" id="PF00248">
    <property type="entry name" value="Aldo_ket_red"/>
    <property type="match status" value="1"/>
</dbReference>
<evidence type="ECO:0000313" key="5">
    <source>
        <dbReference type="Proteomes" id="UP000216074"/>
    </source>
</evidence>
<evidence type="ECO:0000259" key="3">
    <source>
        <dbReference type="Pfam" id="PF00248"/>
    </source>
</evidence>
<keyword evidence="5" id="KW-1185">Reference proteome</keyword>
<dbReference type="GO" id="GO:0016491">
    <property type="term" value="F:oxidoreductase activity"/>
    <property type="evidence" value="ECO:0007669"/>
    <property type="project" value="UniProtKB-KW"/>
</dbReference>
<organism evidence="4 5">
    <name type="scientific">Bifidobacterium hapali</name>
    <dbReference type="NCBI Taxonomy" id="1630172"/>
    <lineage>
        <taxon>Bacteria</taxon>
        <taxon>Bacillati</taxon>
        <taxon>Actinomycetota</taxon>
        <taxon>Actinomycetes</taxon>
        <taxon>Bifidobacteriales</taxon>
        <taxon>Bifidobacteriaceae</taxon>
        <taxon>Bifidobacterium</taxon>
    </lineage>
</organism>
<name>A0A261G1S1_9BIFI</name>
<dbReference type="AlphaFoldDB" id="A0A261G1S1"/>
<dbReference type="InterPro" id="IPR050791">
    <property type="entry name" value="Aldo-Keto_reductase"/>
</dbReference>
<dbReference type="InterPro" id="IPR023210">
    <property type="entry name" value="NADP_OxRdtase_dom"/>
</dbReference>
<evidence type="ECO:0000256" key="2">
    <source>
        <dbReference type="SAM" id="MobiDB-lite"/>
    </source>
</evidence>
<comment type="caution">
    <text evidence="4">The sequence shown here is derived from an EMBL/GenBank/DDBJ whole genome shotgun (WGS) entry which is preliminary data.</text>
</comment>
<reference evidence="4 5" key="1">
    <citation type="journal article" date="2017" name="BMC Genomics">
        <title>Comparative genomic and phylogenomic analyses of the Bifidobacteriaceae family.</title>
        <authorList>
            <person name="Lugli G.A."/>
            <person name="Milani C."/>
            <person name="Turroni F."/>
            <person name="Duranti S."/>
            <person name="Mancabelli L."/>
            <person name="Mangifesta M."/>
            <person name="Ferrario C."/>
            <person name="Modesto M."/>
            <person name="Mattarelli P."/>
            <person name="Jiri K."/>
            <person name="van Sinderen D."/>
            <person name="Ventura M."/>
        </authorList>
    </citation>
    <scope>NUCLEOTIDE SEQUENCE [LARGE SCALE GENOMIC DNA]</scope>
    <source>
        <strain evidence="4 5">DSM 100202</strain>
    </source>
</reference>
<dbReference type="GO" id="GO:0005737">
    <property type="term" value="C:cytoplasm"/>
    <property type="evidence" value="ECO:0007669"/>
    <property type="project" value="TreeGrafter"/>
</dbReference>
<dbReference type="EMBL" id="MWWY01000014">
    <property type="protein sequence ID" value="OZG65185.1"/>
    <property type="molecule type" value="Genomic_DNA"/>
</dbReference>
<dbReference type="CDD" id="cd19088">
    <property type="entry name" value="AKR_AKR13B1"/>
    <property type="match status" value="1"/>
</dbReference>
<proteinExistence type="predicted"/>
<feature type="region of interest" description="Disordered" evidence="2">
    <location>
        <begin position="138"/>
        <end position="164"/>
    </location>
</feature>
<feature type="domain" description="NADP-dependent oxidoreductase" evidence="3">
    <location>
        <begin position="44"/>
        <end position="360"/>
    </location>
</feature>
<evidence type="ECO:0000313" key="4">
    <source>
        <dbReference type="EMBL" id="OZG65185.1"/>
    </source>
</evidence>
<dbReference type="Gene3D" id="3.20.20.100">
    <property type="entry name" value="NADP-dependent oxidoreductase domain"/>
    <property type="match status" value="1"/>
</dbReference>
<accession>A0A261G1S1</accession>
<gene>
    <name evidence="4" type="ORF">BHAP_0689</name>
</gene>